<proteinExistence type="predicted"/>
<dbReference type="Proteomes" id="UP000236630">
    <property type="component" value="Unassembled WGS sequence"/>
</dbReference>
<name>A0A2H5N035_CITUN</name>
<organism evidence="1 2">
    <name type="scientific">Citrus unshiu</name>
    <name type="common">Satsuma mandarin</name>
    <name type="synonym">Citrus nobilis var. unshiu</name>
    <dbReference type="NCBI Taxonomy" id="55188"/>
    <lineage>
        <taxon>Eukaryota</taxon>
        <taxon>Viridiplantae</taxon>
        <taxon>Streptophyta</taxon>
        <taxon>Embryophyta</taxon>
        <taxon>Tracheophyta</taxon>
        <taxon>Spermatophyta</taxon>
        <taxon>Magnoliopsida</taxon>
        <taxon>eudicotyledons</taxon>
        <taxon>Gunneridae</taxon>
        <taxon>Pentapetalae</taxon>
        <taxon>rosids</taxon>
        <taxon>malvids</taxon>
        <taxon>Sapindales</taxon>
        <taxon>Rutaceae</taxon>
        <taxon>Aurantioideae</taxon>
        <taxon>Citrus</taxon>
    </lineage>
</organism>
<comment type="caution">
    <text evidence="1">The sequence shown here is derived from an EMBL/GenBank/DDBJ whole genome shotgun (WGS) entry which is preliminary data.</text>
</comment>
<accession>A0A2H5N035</accession>
<reference evidence="1 2" key="1">
    <citation type="journal article" date="2017" name="Front. Genet.">
        <title>Draft sequencing of the heterozygous diploid genome of Satsuma (Citrus unshiu Marc.) using a hybrid assembly approach.</title>
        <authorList>
            <person name="Shimizu T."/>
            <person name="Tanizawa Y."/>
            <person name="Mochizuki T."/>
            <person name="Nagasaki H."/>
            <person name="Yoshioka T."/>
            <person name="Toyoda A."/>
            <person name="Fujiyama A."/>
            <person name="Kaminuma E."/>
            <person name="Nakamura Y."/>
        </authorList>
    </citation>
    <scope>NUCLEOTIDE SEQUENCE [LARGE SCALE GENOMIC DNA]</scope>
    <source>
        <strain evidence="2">cv. Miyagawa wase</strain>
    </source>
</reference>
<gene>
    <name evidence="1" type="ORF">CUMW_282100</name>
</gene>
<protein>
    <submittedName>
        <fullName evidence="1">Uncharacterized protein</fullName>
    </submittedName>
</protein>
<evidence type="ECO:0000313" key="1">
    <source>
        <dbReference type="EMBL" id="GAY33620.1"/>
    </source>
</evidence>
<dbReference type="EMBL" id="BDQV01003069">
    <property type="protein sequence ID" value="GAY33620.1"/>
    <property type="molecule type" value="Genomic_DNA"/>
</dbReference>
<keyword evidence="2" id="KW-1185">Reference proteome</keyword>
<sequence length="63" mass="6834">MAKIRVWSGFSLSGSGPGCHFLSPDQIKTRIFFPGSGAAVYSSKKGKPMMNRGAASLRGCRRW</sequence>
<evidence type="ECO:0000313" key="2">
    <source>
        <dbReference type="Proteomes" id="UP000236630"/>
    </source>
</evidence>
<dbReference type="AlphaFoldDB" id="A0A2H5N035"/>